<dbReference type="InterPro" id="IPR017853">
    <property type="entry name" value="GH"/>
</dbReference>
<evidence type="ECO:0000313" key="10">
    <source>
        <dbReference type="Proteomes" id="UP000326364"/>
    </source>
</evidence>
<evidence type="ECO:0000256" key="6">
    <source>
        <dbReference type="RuleBase" id="RU361192"/>
    </source>
</evidence>
<dbReference type="Proteomes" id="UP000325933">
    <property type="component" value="Unassembled WGS sequence"/>
</dbReference>
<sequence>MLAASGLAALGMALPQVAFGGTKNGARPGPYLIGADISWIPEDEAAGARYFIDGVQKDPILLLRDAGFNAIRLRIFVDPAKGYAKREPDKAWAGLAQTIKLGRRIREAGLYLVLSFHYSDTWADPEHQGVPAAWAGYDLPQLAKAVEAHTHDTLVAMRAGGAPVDMAVIGNETTFGMLWPHGRVKLSTSTGNPVTDANHAKVGAVGGFDGFAQLLRAGIAGARRAEPDVKIQLHNHLGRHWPIVREWTDALIARKVDFDVIGFSCYQQRAQGDWATSFSEFVKRYPDKGLLVAEYSSRKRYINDLVHALPGKHGWGAFIWEPTRHQEAIFDQDGHNAGEGAKPDLIAQGLNSAEAPGGLVSAQAAPKPEPTGPMGKGGDYVANDLLKLYGEMAKAYR</sequence>
<name>A0A5J5I964_9SPHN</name>
<gene>
    <name evidence="8" type="ORF">F4U95_00295</name>
    <name evidence="7" type="ORF">F4U96_00295</name>
</gene>
<dbReference type="EMBL" id="VYQB01000001">
    <property type="protein sequence ID" value="KAA9021511.1"/>
    <property type="molecule type" value="Genomic_DNA"/>
</dbReference>
<comment type="similarity">
    <text evidence="2 6">Belongs to the glycosyl hydrolase 53 family.</text>
</comment>
<dbReference type="InterPro" id="IPR011683">
    <property type="entry name" value="Glyco_hydro_53"/>
</dbReference>
<accession>A0A5J5I964</accession>
<dbReference type="Proteomes" id="UP000326364">
    <property type="component" value="Unassembled WGS sequence"/>
</dbReference>
<dbReference type="SUPFAM" id="SSF51445">
    <property type="entry name" value="(Trans)glycosidases"/>
    <property type="match status" value="1"/>
</dbReference>
<evidence type="ECO:0000256" key="1">
    <source>
        <dbReference type="ARBA" id="ARBA00001695"/>
    </source>
</evidence>
<evidence type="ECO:0000256" key="5">
    <source>
        <dbReference type="ARBA" id="ARBA00023295"/>
    </source>
</evidence>
<dbReference type="GO" id="GO:0015926">
    <property type="term" value="F:glucosidase activity"/>
    <property type="evidence" value="ECO:0007669"/>
    <property type="project" value="InterPro"/>
</dbReference>
<protein>
    <recommendedName>
        <fullName evidence="3 6">Arabinogalactan endo-beta-1,4-galactanase</fullName>
        <ecNumber evidence="3 6">3.2.1.89</ecNumber>
    </recommendedName>
</protein>
<evidence type="ECO:0000256" key="2">
    <source>
        <dbReference type="ARBA" id="ARBA00010687"/>
    </source>
</evidence>
<comment type="caution">
    <text evidence="8">The sequence shown here is derived from an EMBL/GenBank/DDBJ whole genome shotgun (WGS) entry which is preliminary data.</text>
</comment>
<dbReference type="PANTHER" id="PTHR34983:SF1">
    <property type="entry name" value="ARABINOGALACTAN ENDO-BETA-1,4-GALACTANASE A"/>
    <property type="match status" value="1"/>
</dbReference>
<keyword evidence="10" id="KW-1185">Reference proteome</keyword>
<dbReference type="Pfam" id="PF07745">
    <property type="entry name" value="Glyco_hydro_53"/>
    <property type="match status" value="1"/>
</dbReference>
<organism evidence="8 9">
    <name type="scientific">Sphingobium limneticum</name>
    <dbReference type="NCBI Taxonomy" id="1007511"/>
    <lineage>
        <taxon>Bacteria</taxon>
        <taxon>Pseudomonadati</taxon>
        <taxon>Pseudomonadota</taxon>
        <taxon>Alphaproteobacteria</taxon>
        <taxon>Sphingomonadales</taxon>
        <taxon>Sphingomonadaceae</taxon>
        <taxon>Sphingobium</taxon>
    </lineage>
</organism>
<dbReference type="PANTHER" id="PTHR34983">
    <property type="entry name" value="ARABINOGALACTAN ENDO-BETA-1,4-GALACTANASE A"/>
    <property type="match status" value="1"/>
</dbReference>
<evidence type="ECO:0000256" key="3">
    <source>
        <dbReference type="ARBA" id="ARBA00012556"/>
    </source>
</evidence>
<dbReference type="Gene3D" id="3.20.20.80">
    <property type="entry name" value="Glycosidases"/>
    <property type="match status" value="1"/>
</dbReference>
<dbReference type="GO" id="GO:0031218">
    <property type="term" value="F:arabinogalactan endo-1,4-beta-galactosidase activity"/>
    <property type="evidence" value="ECO:0007669"/>
    <property type="project" value="UniProtKB-EC"/>
</dbReference>
<evidence type="ECO:0000256" key="4">
    <source>
        <dbReference type="ARBA" id="ARBA00022801"/>
    </source>
</evidence>
<comment type="catalytic activity">
    <reaction evidence="1 6">
        <text>The enzyme specifically hydrolyzes (1-&gt;4)-beta-D-galactosidic linkages in type I arabinogalactans.</text>
        <dbReference type="EC" id="3.2.1.89"/>
    </reaction>
</comment>
<proteinExistence type="inferred from homology"/>
<evidence type="ECO:0000313" key="9">
    <source>
        <dbReference type="Proteomes" id="UP000325933"/>
    </source>
</evidence>
<evidence type="ECO:0000313" key="7">
    <source>
        <dbReference type="EMBL" id="KAA9021511.1"/>
    </source>
</evidence>
<keyword evidence="5 6" id="KW-0326">Glycosidase</keyword>
<reference evidence="9 10" key="1">
    <citation type="submission" date="2019-09" db="EMBL/GenBank/DDBJ databases">
        <authorList>
            <person name="Feng G."/>
        </authorList>
    </citation>
    <scope>NUCLEOTIDE SEQUENCE [LARGE SCALE GENOMIC DNA]</scope>
    <source>
        <strain evidence="8 9">KACC 19283</strain>
        <strain evidence="7 10">KACC 19284</strain>
    </source>
</reference>
<dbReference type="GO" id="GO:0045490">
    <property type="term" value="P:pectin catabolic process"/>
    <property type="evidence" value="ECO:0007669"/>
    <property type="project" value="TreeGrafter"/>
</dbReference>
<dbReference type="AlphaFoldDB" id="A0A5J5I964"/>
<dbReference type="EC" id="3.2.1.89" evidence="3 6"/>
<dbReference type="EMBL" id="VYQA01000001">
    <property type="protein sequence ID" value="KAA9033872.1"/>
    <property type="molecule type" value="Genomic_DNA"/>
</dbReference>
<evidence type="ECO:0000313" key="8">
    <source>
        <dbReference type="EMBL" id="KAA9033872.1"/>
    </source>
</evidence>
<keyword evidence="4 6" id="KW-0378">Hydrolase</keyword>